<dbReference type="EMBL" id="CP015588">
    <property type="protein sequence ID" value="APY90134.1"/>
    <property type="molecule type" value="Genomic_DNA"/>
</dbReference>
<accession>A0ABM6H2K1</accession>
<feature type="compositionally biased region" description="Polar residues" evidence="1">
    <location>
        <begin position="67"/>
        <end position="76"/>
    </location>
</feature>
<feature type="region of interest" description="Disordered" evidence="1">
    <location>
        <begin position="56"/>
        <end position="89"/>
    </location>
</feature>
<name>A0ABM6H2K1_9ACTN</name>
<reference evidence="2 3" key="1">
    <citation type="submission" date="2016-05" db="EMBL/GenBank/DDBJ databases">
        <authorList>
            <person name="Gu J."/>
        </authorList>
    </citation>
    <scope>NUCLEOTIDE SEQUENCE [LARGE SCALE GENOMIC DNA]</scope>
    <source>
        <strain evidence="2 3">ACCC40021</strain>
    </source>
</reference>
<keyword evidence="3" id="KW-1185">Reference proteome</keyword>
<proteinExistence type="predicted"/>
<evidence type="ECO:0000313" key="3">
    <source>
        <dbReference type="Proteomes" id="UP000187191"/>
    </source>
</evidence>
<protein>
    <submittedName>
        <fullName evidence="2">Uncharacterized protein</fullName>
    </submittedName>
</protein>
<dbReference type="RefSeq" id="WP_076687980.1">
    <property type="nucleotide sequence ID" value="NZ_CP060742.1"/>
</dbReference>
<dbReference type="Proteomes" id="UP000187191">
    <property type="component" value="Chromosome"/>
</dbReference>
<evidence type="ECO:0000256" key="1">
    <source>
        <dbReference type="SAM" id="MobiDB-lite"/>
    </source>
</evidence>
<evidence type="ECO:0000313" key="2">
    <source>
        <dbReference type="EMBL" id="APY90134.1"/>
    </source>
</evidence>
<gene>
    <name evidence="2" type="ORF">A7J05_34705</name>
</gene>
<sequence>MQRNSPQGAARPATFGTATFGTVPWLHGAGLLAVQGGAVLVGVVFGAAATVPADSPVTVTDPVAPLRSSSTRQTSCVAIPKTRRSCSMS</sequence>
<organism evidence="2 3">
    <name type="scientific">Streptomyces alfalfae</name>
    <dbReference type="NCBI Taxonomy" id="1642299"/>
    <lineage>
        <taxon>Bacteria</taxon>
        <taxon>Bacillati</taxon>
        <taxon>Actinomycetota</taxon>
        <taxon>Actinomycetes</taxon>
        <taxon>Kitasatosporales</taxon>
        <taxon>Streptomycetaceae</taxon>
        <taxon>Streptomyces</taxon>
    </lineage>
</organism>